<feature type="compositionally biased region" description="Low complexity" evidence="1">
    <location>
        <begin position="53"/>
        <end position="81"/>
    </location>
</feature>
<dbReference type="PANTHER" id="PTHR36576">
    <property type="entry name" value="UPF0654 PROTEIN C11D3.01C-RELATED"/>
    <property type="match status" value="1"/>
</dbReference>
<evidence type="ECO:0000313" key="2">
    <source>
        <dbReference type="EMBL" id="KAK4246720.1"/>
    </source>
</evidence>
<accession>A0AAN7CR12</accession>
<dbReference type="GO" id="GO:0005737">
    <property type="term" value="C:cytoplasm"/>
    <property type="evidence" value="ECO:0007669"/>
    <property type="project" value="TreeGrafter"/>
</dbReference>
<reference evidence="2" key="1">
    <citation type="journal article" date="2023" name="Mol. Phylogenet. Evol.">
        <title>Genome-scale phylogeny and comparative genomics of the fungal order Sordariales.</title>
        <authorList>
            <person name="Hensen N."/>
            <person name="Bonometti L."/>
            <person name="Westerberg I."/>
            <person name="Brannstrom I.O."/>
            <person name="Guillou S."/>
            <person name="Cros-Aarteil S."/>
            <person name="Calhoun S."/>
            <person name="Haridas S."/>
            <person name="Kuo A."/>
            <person name="Mondo S."/>
            <person name="Pangilinan J."/>
            <person name="Riley R."/>
            <person name="LaButti K."/>
            <person name="Andreopoulos B."/>
            <person name="Lipzen A."/>
            <person name="Chen C."/>
            <person name="Yan M."/>
            <person name="Daum C."/>
            <person name="Ng V."/>
            <person name="Clum A."/>
            <person name="Steindorff A."/>
            <person name="Ohm R.A."/>
            <person name="Martin F."/>
            <person name="Silar P."/>
            <person name="Natvig D.O."/>
            <person name="Lalanne C."/>
            <person name="Gautier V."/>
            <person name="Ament-Velasquez S.L."/>
            <person name="Kruys A."/>
            <person name="Hutchinson M.I."/>
            <person name="Powell A.J."/>
            <person name="Barry K."/>
            <person name="Miller A.N."/>
            <person name="Grigoriev I.V."/>
            <person name="Debuchy R."/>
            <person name="Gladieux P."/>
            <person name="Hiltunen Thoren M."/>
            <person name="Johannesson H."/>
        </authorList>
    </citation>
    <scope>NUCLEOTIDE SEQUENCE</scope>
    <source>
        <strain evidence="2">CBS 359.72</strain>
    </source>
</reference>
<feature type="compositionally biased region" description="Basic and acidic residues" evidence="1">
    <location>
        <begin position="1"/>
        <end position="11"/>
    </location>
</feature>
<reference evidence="2" key="2">
    <citation type="submission" date="2023-05" db="EMBL/GenBank/DDBJ databases">
        <authorList>
            <consortium name="Lawrence Berkeley National Laboratory"/>
            <person name="Steindorff A."/>
            <person name="Hensen N."/>
            <person name="Bonometti L."/>
            <person name="Westerberg I."/>
            <person name="Brannstrom I.O."/>
            <person name="Guillou S."/>
            <person name="Cros-Aarteil S."/>
            <person name="Calhoun S."/>
            <person name="Haridas S."/>
            <person name="Kuo A."/>
            <person name="Mondo S."/>
            <person name="Pangilinan J."/>
            <person name="Riley R."/>
            <person name="Labutti K."/>
            <person name="Andreopoulos B."/>
            <person name="Lipzen A."/>
            <person name="Chen C."/>
            <person name="Yanf M."/>
            <person name="Daum C."/>
            <person name="Ng V."/>
            <person name="Clum A."/>
            <person name="Ohm R."/>
            <person name="Martin F."/>
            <person name="Silar P."/>
            <person name="Natvig D."/>
            <person name="Lalanne C."/>
            <person name="Gautier V."/>
            <person name="Ament-Velasquez S.L."/>
            <person name="Kruys A."/>
            <person name="Hutchinson M.I."/>
            <person name="Powell A.J."/>
            <person name="Barry K."/>
            <person name="Miller A.N."/>
            <person name="Grigoriev I.V."/>
            <person name="Debuchy R."/>
            <person name="Gladieux P."/>
            <person name="Thoren M.H."/>
            <person name="Johannesson H."/>
        </authorList>
    </citation>
    <scope>NUCLEOTIDE SEQUENCE</scope>
    <source>
        <strain evidence="2">CBS 359.72</strain>
    </source>
</reference>
<feature type="compositionally biased region" description="Basic and acidic residues" evidence="1">
    <location>
        <begin position="127"/>
        <end position="142"/>
    </location>
</feature>
<feature type="compositionally biased region" description="Basic and acidic residues" evidence="1">
    <location>
        <begin position="20"/>
        <end position="47"/>
    </location>
</feature>
<dbReference type="InterPro" id="IPR018824">
    <property type="entry name" value="Conidiation-specific_6"/>
</dbReference>
<dbReference type="Pfam" id="PF10346">
    <property type="entry name" value="Con-6"/>
    <property type="match status" value="2"/>
</dbReference>
<name>A0AAN7CR12_9PEZI</name>
<sequence>MADSKNRERGLKAALNNPRVSDEAKQHDRELLESEFGEHIEQPQAERPRRRSSAGAGKKSSSTGPHSHSSGGQTHQGTSTGIDKGHAGGRKARRASVGESGDLQQMAEEKDKGNVIRGLKAALKNPHVSEKAKEADREKLKALGETVE</sequence>
<comment type="caution">
    <text evidence="2">The sequence shown here is derived from an EMBL/GenBank/DDBJ whole genome shotgun (WGS) entry which is preliminary data.</text>
</comment>
<dbReference type="InterPro" id="IPR052670">
    <property type="entry name" value="UPF0654_domain"/>
</dbReference>
<evidence type="ECO:0000256" key="1">
    <source>
        <dbReference type="SAM" id="MobiDB-lite"/>
    </source>
</evidence>
<dbReference type="EMBL" id="MU857668">
    <property type="protein sequence ID" value="KAK4246720.1"/>
    <property type="molecule type" value="Genomic_DNA"/>
</dbReference>
<evidence type="ECO:0000313" key="3">
    <source>
        <dbReference type="Proteomes" id="UP001303647"/>
    </source>
</evidence>
<dbReference type="AlphaFoldDB" id="A0AAN7CR12"/>
<dbReference type="Proteomes" id="UP001303647">
    <property type="component" value="Unassembled WGS sequence"/>
</dbReference>
<organism evidence="2 3">
    <name type="scientific">Corynascus novoguineensis</name>
    <dbReference type="NCBI Taxonomy" id="1126955"/>
    <lineage>
        <taxon>Eukaryota</taxon>
        <taxon>Fungi</taxon>
        <taxon>Dikarya</taxon>
        <taxon>Ascomycota</taxon>
        <taxon>Pezizomycotina</taxon>
        <taxon>Sordariomycetes</taxon>
        <taxon>Sordariomycetidae</taxon>
        <taxon>Sordariales</taxon>
        <taxon>Chaetomiaceae</taxon>
        <taxon>Corynascus</taxon>
    </lineage>
</organism>
<keyword evidence="3" id="KW-1185">Reference proteome</keyword>
<feature type="region of interest" description="Disordered" evidence="1">
    <location>
        <begin position="1"/>
        <end position="148"/>
    </location>
</feature>
<dbReference type="PANTHER" id="PTHR36576:SF2">
    <property type="entry name" value="PROTEIN CON-6, PUTATIVE (AFU_ORTHOLOGUE AFUA_4G03615)-RELATED"/>
    <property type="match status" value="1"/>
</dbReference>
<protein>
    <submittedName>
        <fullName evidence="2">Conidiation protein 6-domain-containing protein</fullName>
    </submittedName>
</protein>
<gene>
    <name evidence="2" type="ORF">C7999DRAFT_32871</name>
</gene>
<proteinExistence type="predicted"/>